<name>W7E2B2_9LIST</name>
<dbReference type="PATRIC" id="fig|1265822.4.peg.201"/>
<accession>W7E2B2</accession>
<proteinExistence type="predicted"/>
<dbReference type="EMBL" id="AODM01000005">
    <property type="protein sequence ID" value="EUJ64743.1"/>
    <property type="molecule type" value="Genomic_DNA"/>
</dbReference>
<protein>
    <submittedName>
        <fullName evidence="1">Uncharacterized protein</fullName>
    </submittedName>
</protein>
<comment type="caution">
    <text evidence="1">The sequence shown here is derived from an EMBL/GenBank/DDBJ whole genome shotgun (WGS) entry which is preliminary data.</text>
</comment>
<evidence type="ECO:0000313" key="1">
    <source>
        <dbReference type="EMBL" id="EUJ64743.1"/>
    </source>
</evidence>
<gene>
    <name evidence="1" type="ORF">MCOL2_00975</name>
</gene>
<evidence type="ECO:0000313" key="2">
    <source>
        <dbReference type="Proteomes" id="UP000019241"/>
    </source>
</evidence>
<dbReference type="Proteomes" id="UP000019241">
    <property type="component" value="Unassembled WGS sequence"/>
</dbReference>
<reference evidence="1 2" key="1">
    <citation type="submission" date="2012-12" db="EMBL/GenBank/DDBJ databases">
        <title>Novel taxa of Listeriaceae from agricultural environments in the United States.</title>
        <authorList>
            <person name="den Bakker H.C."/>
            <person name="Allred A."/>
            <person name="Warchocki S."/>
            <person name="Wright E.M."/>
            <person name="Burrell A."/>
            <person name="Nightingale K.K."/>
            <person name="Kephart D."/>
            <person name="Wiedmann M."/>
        </authorList>
    </citation>
    <scope>NUCLEOTIDE SEQUENCE [LARGE SCALE GENOMIC DNA]</scope>
    <source>
        <strain evidence="1 2">FSL S10-1203</strain>
    </source>
</reference>
<sequence length="88" mass="10285">MRYPDINPKTDALFQNVTTTSPLVKGLFAPDSSMYIRKNDDRRIKLLTDVCGVFERRFESVEIGDIITFEFKEGTQYIKFADDEKIRE</sequence>
<dbReference type="RefSeq" id="WP_036061806.1">
    <property type="nucleotide sequence ID" value="NZ_AODM01000005.1"/>
</dbReference>
<dbReference type="AlphaFoldDB" id="W7E2B2"/>
<organism evidence="1 2">
    <name type="scientific">Listeria fleischmannii FSL S10-1203</name>
    <dbReference type="NCBI Taxonomy" id="1265822"/>
    <lineage>
        <taxon>Bacteria</taxon>
        <taxon>Bacillati</taxon>
        <taxon>Bacillota</taxon>
        <taxon>Bacilli</taxon>
        <taxon>Bacillales</taxon>
        <taxon>Listeriaceae</taxon>
        <taxon>Listeria</taxon>
    </lineage>
</organism>